<name>A0ABN8NIQ8_9CNID</name>
<evidence type="ECO:0000256" key="1">
    <source>
        <dbReference type="SAM" id="MobiDB-lite"/>
    </source>
</evidence>
<feature type="compositionally biased region" description="Basic and acidic residues" evidence="1">
    <location>
        <begin position="236"/>
        <end position="249"/>
    </location>
</feature>
<reference evidence="2 3" key="1">
    <citation type="submission" date="2022-05" db="EMBL/GenBank/DDBJ databases">
        <authorList>
            <consortium name="Genoscope - CEA"/>
            <person name="William W."/>
        </authorList>
    </citation>
    <scope>NUCLEOTIDE SEQUENCE [LARGE SCALE GENOMIC DNA]</scope>
</reference>
<sequence>AGDLTVTLTVFSGRRDPTWTIPSSHPNYNRIKNHMAKSPTLSPENMPARLGYKGFTVREESGRERLILGQSTRALQHLLLSTMPAGELLKENIEEVQRDIDKLDIHHALGSTASSVSSQDSKKRRCNNCYNYANDILTDTYSQPGLASGQVFSDYKGTSLVSAAQLDGLKTVPEEQVFRSYKGTSLGSTSNFCKHKKYTLALAIDPGSQDRSGDFHWYRRDGVEKWSHKPGQARPTFKDNDNKDIKDPRKANMGSYKIVAFMESCKDTVNIKNNDVCL</sequence>
<gene>
    <name evidence="2" type="ORF">PLOB_00016604</name>
</gene>
<dbReference type="EMBL" id="CALNXK010000020">
    <property type="protein sequence ID" value="CAH3107944.1"/>
    <property type="molecule type" value="Genomic_DNA"/>
</dbReference>
<dbReference type="Proteomes" id="UP001159405">
    <property type="component" value="Unassembled WGS sequence"/>
</dbReference>
<evidence type="ECO:0000313" key="3">
    <source>
        <dbReference type="Proteomes" id="UP001159405"/>
    </source>
</evidence>
<protein>
    <submittedName>
        <fullName evidence="2">Uncharacterized protein</fullName>
    </submittedName>
</protein>
<feature type="region of interest" description="Disordered" evidence="1">
    <location>
        <begin position="226"/>
        <end position="249"/>
    </location>
</feature>
<keyword evidence="3" id="KW-1185">Reference proteome</keyword>
<organism evidence="2 3">
    <name type="scientific">Porites lobata</name>
    <dbReference type="NCBI Taxonomy" id="104759"/>
    <lineage>
        <taxon>Eukaryota</taxon>
        <taxon>Metazoa</taxon>
        <taxon>Cnidaria</taxon>
        <taxon>Anthozoa</taxon>
        <taxon>Hexacorallia</taxon>
        <taxon>Scleractinia</taxon>
        <taxon>Fungiina</taxon>
        <taxon>Poritidae</taxon>
        <taxon>Porites</taxon>
    </lineage>
</organism>
<accession>A0ABN8NIQ8</accession>
<comment type="caution">
    <text evidence="2">The sequence shown here is derived from an EMBL/GenBank/DDBJ whole genome shotgun (WGS) entry which is preliminary data.</text>
</comment>
<evidence type="ECO:0000313" key="2">
    <source>
        <dbReference type="EMBL" id="CAH3107944.1"/>
    </source>
</evidence>
<feature type="non-terminal residue" evidence="2">
    <location>
        <position position="1"/>
    </location>
</feature>
<proteinExistence type="predicted"/>